<dbReference type="AlphaFoldDB" id="A0A3B3SF19"/>
<evidence type="ECO:0000313" key="3">
    <source>
        <dbReference type="Proteomes" id="UP000261540"/>
    </source>
</evidence>
<feature type="compositionally biased region" description="Low complexity" evidence="1">
    <location>
        <begin position="107"/>
        <end position="117"/>
    </location>
</feature>
<protein>
    <recommendedName>
        <fullName evidence="4">WW domain binding protein 11</fullName>
    </recommendedName>
</protein>
<reference evidence="2" key="2">
    <citation type="submission" date="2025-09" db="UniProtKB">
        <authorList>
            <consortium name="Ensembl"/>
        </authorList>
    </citation>
    <scope>IDENTIFICATION</scope>
</reference>
<feature type="region of interest" description="Disordered" evidence="1">
    <location>
        <begin position="89"/>
        <end position="140"/>
    </location>
</feature>
<evidence type="ECO:0000256" key="1">
    <source>
        <dbReference type="SAM" id="MobiDB-lite"/>
    </source>
</evidence>
<organism evidence="2 3">
    <name type="scientific">Paramormyrops kingsleyae</name>
    <dbReference type="NCBI Taxonomy" id="1676925"/>
    <lineage>
        <taxon>Eukaryota</taxon>
        <taxon>Metazoa</taxon>
        <taxon>Chordata</taxon>
        <taxon>Craniata</taxon>
        <taxon>Vertebrata</taxon>
        <taxon>Euteleostomi</taxon>
        <taxon>Actinopterygii</taxon>
        <taxon>Neopterygii</taxon>
        <taxon>Teleostei</taxon>
        <taxon>Osteoglossocephala</taxon>
        <taxon>Osteoglossomorpha</taxon>
        <taxon>Osteoglossiformes</taxon>
        <taxon>Mormyridae</taxon>
        <taxon>Paramormyrops</taxon>
    </lineage>
</organism>
<evidence type="ECO:0000313" key="2">
    <source>
        <dbReference type="Ensembl" id="ENSPKIP00000029352.1"/>
    </source>
</evidence>
<proteinExistence type="predicted"/>
<dbReference type="Ensembl" id="ENSPKIT00000010149.1">
    <property type="protein sequence ID" value="ENSPKIP00000029352.1"/>
    <property type="gene ID" value="ENSPKIG00000010635.1"/>
</dbReference>
<keyword evidence="3" id="KW-1185">Reference proteome</keyword>
<dbReference type="GeneTree" id="ENSGT00940000162350"/>
<sequence>PPPPRTGPPRPMAPPLSLFPPPLNPNVLSAPPSIKRANITSLSAAGGPAGLGGGPATGGATISAKPQIINPKAEVTRFVPTALRVRRERGGAMGVDKGGRKSGEDGLSGQKQQQLLGVSTGSGNPGQVGSLAGAGSVSQASMQTKDQVYEAFMREMEGLL</sequence>
<dbReference type="STRING" id="1676925.ENSPKIP00000029352"/>
<name>A0A3B3SF19_9TELE</name>
<feature type="compositionally biased region" description="Pro residues" evidence="1">
    <location>
        <begin position="1"/>
        <end position="24"/>
    </location>
</feature>
<reference evidence="2" key="1">
    <citation type="submission" date="2025-08" db="UniProtKB">
        <authorList>
            <consortium name="Ensembl"/>
        </authorList>
    </citation>
    <scope>IDENTIFICATION</scope>
</reference>
<feature type="region of interest" description="Disordered" evidence="1">
    <location>
        <begin position="1"/>
        <end position="29"/>
    </location>
</feature>
<evidence type="ECO:0008006" key="4">
    <source>
        <dbReference type="Google" id="ProtNLM"/>
    </source>
</evidence>
<dbReference type="Proteomes" id="UP000261540">
    <property type="component" value="Unplaced"/>
</dbReference>
<accession>A0A3B3SF19</accession>